<dbReference type="InterPro" id="IPR002109">
    <property type="entry name" value="Glutaredoxin"/>
</dbReference>
<reference evidence="2" key="1">
    <citation type="journal article" date="2014" name="Int. J. Syst. Evol. Microbiol.">
        <title>Complete genome sequence of Corynebacterium casei LMG S-19264T (=DSM 44701T), isolated from a smear-ripened cheese.</title>
        <authorList>
            <consortium name="US DOE Joint Genome Institute (JGI-PGF)"/>
            <person name="Walter F."/>
            <person name="Albersmeier A."/>
            <person name="Kalinowski J."/>
            <person name="Ruckert C."/>
        </authorList>
    </citation>
    <scope>NUCLEOTIDE SEQUENCE</scope>
    <source>
        <strain evidence="2">VKM Ac-1447</strain>
    </source>
</reference>
<dbReference type="Pfam" id="PF00462">
    <property type="entry name" value="Glutaredoxin"/>
    <property type="match status" value="1"/>
</dbReference>
<accession>A0A9W6HGF5</accession>
<dbReference type="AlphaFoldDB" id="A0A9W6HGF5"/>
<protein>
    <recommendedName>
        <fullName evidence="1">Glutaredoxin domain-containing protein</fullName>
    </recommendedName>
</protein>
<dbReference type="InterPro" id="IPR036249">
    <property type="entry name" value="Thioredoxin-like_sf"/>
</dbReference>
<evidence type="ECO:0000313" key="3">
    <source>
        <dbReference type="Proteomes" id="UP001142317"/>
    </source>
</evidence>
<organism evidence="2 3">
    <name type="scientific">Microbacterium imperiale</name>
    <dbReference type="NCBI Taxonomy" id="33884"/>
    <lineage>
        <taxon>Bacteria</taxon>
        <taxon>Bacillati</taxon>
        <taxon>Actinomycetota</taxon>
        <taxon>Actinomycetes</taxon>
        <taxon>Micrococcales</taxon>
        <taxon>Microbacteriaceae</taxon>
        <taxon>Microbacterium</taxon>
    </lineage>
</organism>
<reference evidence="2" key="2">
    <citation type="submission" date="2023-01" db="EMBL/GenBank/DDBJ databases">
        <authorList>
            <person name="Sun Q."/>
            <person name="Evtushenko L."/>
        </authorList>
    </citation>
    <scope>NUCLEOTIDE SEQUENCE</scope>
    <source>
        <strain evidence="2">VKM Ac-1447</strain>
    </source>
</reference>
<evidence type="ECO:0000259" key="1">
    <source>
        <dbReference type="Pfam" id="PF00462"/>
    </source>
</evidence>
<proteinExistence type="predicted"/>
<dbReference type="RefSeq" id="WP_271174920.1">
    <property type="nucleotide sequence ID" value="NZ_BSEO01000004.1"/>
</dbReference>
<feature type="domain" description="Glutaredoxin" evidence="1">
    <location>
        <begin position="5"/>
        <end position="58"/>
    </location>
</feature>
<sequence length="81" mass="8870">MSIHVTVYGAEGCAKCANTCTALRLAGIDFDLLDVDDAGLADELRAAGVRELPLVVTDNGDRWTGLRVDRIVELRRRQERG</sequence>
<name>A0A9W6HGF5_9MICO</name>
<dbReference type="Gene3D" id="3.40.30.10">
    <property type="entry name" value="Glutaredoxin"/>
    <property type="match status" value="1"/>
</dbReference>
<dbReference type="EMBL" id="BSEO01000004">
    <property type="protein sequence ID" value="GLJ79599.1"/>
    <property type="molecule type" value="Genomic_DNA"/>
</dbReference>
<dbReference type="SUPFAM" id="SSF52833">
    <property type="entry name" value="Thioredoxin-like"/>
    <property type="match status" value="1"/>
</dbReference>
<dbReference type="Proteomes" id="UP001142317">
    <property type="component" value="Unassembled WGS sequence"/>
</dbReference>
<dbReference type="PROSITE" id="PS51354">
    <property type="entry name" value="GLUTAREDOXIN_2"/>
    <property type="match status" value="1"/>
</dbReference>
<comment type="caution">
    <text evidence="2">The sequence shown here is derived from an EMBL/GenBank/DDBJ whole genome shotgun (WGS) entry which is preliminary data.</text>
</comment>
<keyword evidence="3" id="KW-1185">Reference proteome</keyword>
<gene>
    <name evidence="2" type="ORF">GCM10017586_12810</name>
</gene>
<dbReference type="CDD" id="cd02976">
    <property type="entry name" value="NrdH"/>
    <property type="match status" value="1"/>
</dbReference>
<evidence type="ECO:0000313" key="2">
    <source>
        <dbReference type="EMBL" id="GLJ79599.1"/>
    </source>
</evidence>